<feature type="domain" description="Ketoreductase" evidence="3">
    <location>
        <begin position="11"/>
        <end position="202"/>
    </location>
</feature>
<dbReference type="PRINTS" id="PR00080">
    <property type="entry name" value="SDRFAMILY"/>
</dbReference>
<comment type="caution">
    <text evidence="4">The sequence shown here is derived from an EMBL/GenBank/DDBJ whole genome shotgun (WGS) entry which is preliminary data.</text>
</comment>
<dbReference type="RefSeq" id="WP_284256209.1">
    <property type="nucleotide sequence ID" value="NZ_BSOS01000006.1"/>
</dbReference>
<dbReference type="CDD" id="cd05233">
    <property type="entry name" value="SDR_c"/>
    <property type="match status" value="1"/>
</dbReference>
<organism evidence="4 5">
    <name type="scientific">Acidocella aquatica</name>
    <dbReference type="NCBI Taxonomy" id="1922313"/>
    <lineage>
        <taxon>Bacteria</taxon>
        <taxon>Pseudomonadati</taxon>
        <taxon>Pseudomonadota</taxon>
        <taxon>Alphaproteobacteria</taxon>
        <taxon>Acetobacterales</taxon>
        <taxon>Acidocellaceae</taxon>
        <taxon>Acidocella</taxon>
    </lineage>
</organism>
<dbReference type="NCBIfam" id="NF005559">
    <property type="entry name" value="PRK07231.1"/>
    <property type="match status" value="1"/>
</dbReference>
<dbReference type="InterPro" id="IPR057326">
    <property type="entry name" value="KR_dom"/>
</dbReference>
<dbReference type="Pfam" id="PF13561">
    <property type="entry name" value="adh_short_C2"/>
    <property type="match status" value="1"/>
</dbReference>
<protein>
    <submittedName>
        <fullName evidence="4">Short chain dehydrogenase</fullName>
    </submittedName>
</protein>
<evidence type="ECO:0000256" key="1">
    <source>
        <dbReference type="ARBA" id="ARBA00006484"/>
    </source>
</evidence>
<dbReference type="SMART" id="SM00822">
    <property type="entry name" value="PKS_KR"/>
    <property type="match status" value="1"/>
</dbReference>
<dbReference type="SUPFAM" id="SSF51735">
    <property type="entry name" value="NAD(P)-binding Rossmann-fold domains"/>
    <property type="match status" value="1"/>
</dbReference>
<dbReference type="PRINTS" id="PR00081">
    <property type="entry name" value="GDHRDH"/>
</dbReference>
<accession>A0ABQ6A1N3</accession>
<evidence type="ECO:0000259" key="3">
    <source>
        <dbReference type="SMART" id="SM00822"/>
    </source>
</evidence>
<dbReference type="Proteomes" id="UP001156641">
    <property type="component" value="Unassembled WGS sequence"/>
</dbReference>
<proteinExistence type="inferred from homology"/>
<evidence type="ECO:0000313" key="5">
    <source>
        <dbReference type="Proteomes" id="UP001156641"/>
    </source>
</evidence>
<name>A0ABQ6A1N3_9PROT</name>
<dbReference type="PANTHER" id="PTHR24321">
    <property type="entry name" value="DEHYDROGENASES, SHORT CHAIN"/>
    <property type="match status" value="1"/>
</dbReference>
<evidence type="ECO:0000313" key="4">
    <source>
        <dbReference type="EMBL" id="GLR65696.1"/>
    </source>
</evidence>
<dbReference type="PANTHER" id="PTHR24321:SF11">
    <property type="entry name" value="BLR0893 PROTEIN"/>
    <property type="match status" value="1"/>
</dbReference>
<keyword evidence="5" id="KW-1185">Reference proteome</keyword>
<comment type="similarity">
    <text evidence="1">Belongs to the short-chain dehydrogenases/reductases (SDR) family.</text>
</comment>
<dbReference type="Gene3D" id="3.40.50.720">
    <property type="entry name" value="NAD(P)-binding Rossmann-like Domain"/>
    <property type="match status" value="1"/>
</dbReference>
<sequence length="256" mass="26348">MPNARMRFDGKVALITGGNAGIGLAAGHAFAGQGAKVMIAARRSAEGEQAVAEILQAGGEAAFVATDVTSSASVQAMVAACIARFGRLDVAFNNAGIPGDVTTDIADADEDTFERVMAVNVRGVWLSMKYEIPEILKAGGGAIVNCSSFAGLRGGPRSSAYYASKHAVLGMTKSVALEYAARNIRVNAVCPGLIMTDLITSGFANAQEKLAMLTARIPMQRVGLPEEVANAVLWLASPESSFVNGAALPVDGATSV</sequence>
<dbReference type="InterPro" id="IPR036291">
    <property type="entry name" value="NAD(P)-bd_dom_sf"/>
</dbReference>
<keyword evidence="2" id="KW-0560">Oxidoreductase</keyword>
<gene>
    <name evidence="4" type="ORF">GCM10010909_03740</name>
</gene>
<dbReference type="EMBL" id="BSOS01000006">
    <property type="protein sequence ID" value="GLR65696.1"/>
    <property type="molecule type" value="Genomic_DNA"/>
</dbReference>
<dbReference type="InterPro" id="IPR002347">
    <property type="entry name" value="SDR_fam"/>
</dbReference>
<evidence type="ECO:0000256" key="2">
    <source>
        <dbReference type="ARBA" id="ARBA00023002"/>
    </source>
</evidence>
<reference evidence="5" key="1">
    <citation type="journal article" date="2019" name="Int. J. Syst. Evol. Microbiol.">
        <title>The Global Catalogue of Microorganisms (GCM) 10K type strain sequencing project: providing services to taxonomists for standard genome sequencing and annotation.</title>
        <authorList>
            <consortium name="The Broad Institute Genomics Platform"/>
            <consortium name="The Broad Institute Genome Sequencing Center for Infectious Disease"/>
            <person name="Wu L."/>
            <person name="Ma J."/>
        </authorList>
    </citation>
    <scope>NUCLEOTIDE SEQUENCE [LARGE SCALE GENOMIC DNA]</scope>
    <source>
        <strain evidence="5">NBRC 112502</strain>
    </source>
</reference>